<feature type="transmembrane region" description="Helical" evidence="1">
    <location>
        <begin position="461"/>
        <end position="480"/>
    </location>
</feature>
<feature type="transmembrane region" description="Helical" evidence="1">
    <location>
        <begin position="23"/>
        <end position="42"/>
    </location>
</feature>
<protein>
    <submittedName>
        <fullName evidence="2">ABC transporter permease</fullName>
    </submittedName>
</protein>
<feature type="transmembrane region" description="Helical" evidence="1">
    <location>
        <begin position="392"/>
        <end position="414"/>
    </location>
</feature>
<dbReference type="RefSeq" id="WP_119634137.1">
    <property type="nucleotide sequence ID" value="NZ_JAAQPD010000039.1"/>
</dbReference>
<feature type="transmembrane region" description="Helical" evidence="1">
    <location>
        <begin position="164"/>
        <end position="185"/>
    </location>
</feature>
<proteinExistence type="predicted"/>
<dbReference type="EMBL" id="JAGXBM010000013">
    <property type="protein sequence ID" value="MBS3697568.1"/>
    <property type="molecule type" value="Genomic_DNA"/>
</dbReference>
<dbReference type="PRINTS" id="PR00173">
    <property type="entry name" value="EDTRNSPORT"/>
</dbReference>
<feature type="transmembrane region" description="Helical" evidence="1">
    <location>
        <begin position="197"/>
        <end position="219"/>
    </location>
</feature>
<feature type="transmembrane region" description="Helical" evidence="1">
    <location>
        <begin position="75"/>
        <end position="101"/>
    </location>
</feature>
<feature type="transmembrane region" description="Helical" evidence="1">
    <location>
        <begin position="434"/>
        <end position="454"/>
    </location>
</feature>
<keyword evidence="1" id="KW-0472">Membrane</keyword>
<comment type="caution">
    <text evidence="2">The sequence shown here is derived from an EMBL/GenBank/DDBJ whole genome shotgun (WGS) entry which is preliminary data.</text>
</comment>
<gene>
    <name evidence="2" type="ORF">JJQ58_08830</name>
</gene>
<evidence type="ECO:0000256" key="1">
    <source>
        <dbReference type="SAM" id="Phobius"/>
    </source>
</evidence>
<name>A0ABS5MNU1_9STAP</name>
<reference evidence="2 3" key="1">
    <citation type="submission" date="2021-05" db="EMBL/GenBank/DDBJ databases">
        <title>Staphylococcus fleurettii isolated from lake water in First Nation community in Manitoba, Canada.</title>
        <authorList>
            <person name="Bashar S."/>
            <person name="Murdock A."/>
            <person name="Patidar R."/>
            <person name="Golding G."/>
            <person name="Farenhorst A."/>
            <person name="Kumar A."/>
        </authorList>
    </citation>
    <scope>NUCLEOTIDE SEQUENCE [LARGE SCALE GENOMIC DNA]</scope>
    <source>
        <strain evidence="2 3">SF002</strain>
    </source>
</reference>
<keyword evidence="3" id="KW-1185">Reference proteome</keyword>
<accession>A0ABS5MNU1</accession>
<evidence type="ECO:0000313" key="2">
    <source>
        <dbReference type="EMBL" id="MBS3697568.1"/>
    </source>
</evidence>
<dbReference type="Proteomes" id="UP000681586">
    <property type="component" value="Unassembled WGS sequence"/>
</dbReference>
<keyword evidence="1" id="KW-0812">Transmembrane</keyword>
<feature type="transmembrane region" description="Helical" evidence="1">
    <location>
        <begin position="506"/>
        <end position="527"/>
    </location>
</feature>
<feature type="transmembrane region" description="Helical" evidence="1">
    <location>
        <begin position="293"/>
        <end position="315"/>
    </location>
</feature>
<evidence type="ECO:0000313" key="3">
    <source>
        <dbReference type="Proteomes" id="UP000681586"/>
    </source>
</evidence>
<feature type="transmembrane region" description="Helical" evidence="1">
    <location>
        <begin position="344"/>
        <end position="365"/>
    </location>
</feature>
<keyword evidence="1" id="KW-1133">Transmembrane helix</keyword>
<sequence>MHNLFNGVGKLTLFYLRTNKWKMIFWIIGIVALTLIIPPTFYEMYPNKADMQPIVETSKNPAMEAMLGPGQFDQVLVGALFTHEMMLFTSILVAIMSILLVSKNTRGDESDGRIEMIRALPIGRVSPLISSIVIMIIVNLAIAVILSITLPLLKIDSITWQGSILYGVSLGSIGILFGMITAIFAQLTETSSSVTGLSVTVLLLSYLVRAVGDVINDGISMISPLGWLTRTFAYSDNNWWPVVVMIITAILLLVIAMTLYFRRDIESGLLPSKPGNKYAHKIWLSPLGMQLKLYKVGIISWAIGMFIFGASYGSIFGELDDFIKSNEMLQQMLSSNSDDYVESFLPTLMVIMAIVSTIPALQSLYKIKNEIQTHRIENILSKKVSRMKLLSSYLLVSLVNSFLMIFLAALGMYVAQAFVLKDPFEFWTIIKAGIVHVPAIISFVSLGVLLLGWVNKWHFAVYLYLTYTFFVVYLGQLLNIKEWLKNITPFQHIPEIPEIPVEEMDFSGISILIVISVVLIIVGLIGFNRKDIS</sequence>
<feature type="transmembrane region" description="Helical" evidence="1">
    <location>
        <begin position="122"/>
        <end position="152"/>
    </location>
</feature>
<feature type="transmembrane region" description="Helical" evidence="1">
    <location>
        <begin position="239"/>
        <end position="261"/>
    </location>
</feature>
<organism evidence="2 3">
    <name type="scientific">Mammaliicoccus fleurettii</name>
    <dbReference type="NCBI Taxonomy" id="150056"/>
    <lineage>
        <taxon>Bacteria</taxon>
        <taxon>Bacillati</taxon>
        <taxon>Bacillota</taxon>
        <taxon>Bacilli</taxon>
        <taxon>Bacillales</taxon>
        <taxon>Staphylococcaceae</taxon>
        <taxon>Mammaliicoccus</taxon>
    </lineage>
</organism>